<reference evidence="3" key="1">
    <citation type="submission" date="2009-12" db="EMBL/GenBank/DDBJ databases">
        <title>The Genome Sequence of Anolis carolinensis (Green Anole Lizard).</title>
        <authorList>
            <consortium name="The Genome Sequencing Platform"/>
            <person name="Di Palma F."/>
            <person name="Alfoldi J."/>
            <person name="Heiman D."/>
            <person name="Young S."/>
            <person name="Grabherr M."/>
            <person name="Johnson J."/>
            <person name="Lander E.S."/>
            <person name="Lindblad-Toh K."/>
        </authorList>
    </citation>
    <scope>NUCLEOTIDE SEQUENCE [LARGE SCALE GENOMIC DNA]</scope>
    <source>
        <strain evidence="3">JBL SC #1</strain>
    </source>
</reference>
<name>A0A803SLW5_ANOCA</name>
<dbReference type="PANTHER" id="PTHR14662:SF2">
    <property type="entry name" value="PARTNER AND LOCALIZER OF BRCA2"/>
    <property type="match status" value="1"/>
</dbReference>
<dbReference type="Ensembl" id="ENSACAT00000054989.1">
    <property type="protein sequence ID" value="ENSACAP00000023955.1"/>
    <property type="gene ID" value="ENSACAG00000012053.4"/>
</dbReference>
<accession>A0A803SLW5</accession>
<feature type="region of interest" description="Disordered" evidence="1">
    <location>
        <begin position="143"/>
        <end position="216"/>
    </location>
</feature>
<dbReference type="InParanoid" id="A0A803SLW5"/>
<dbReference type="GO" id="GO:0000724">
    <property type="term" value="P:double-strand break repair via homologous recombination"/>
    <property type="evidence" value="ECO:0007669"/>
    <property type="project" value="InterPro"/>
</dbReference>
<keyword evidence="4" id="KW-1185">Reference proteome</keyword>
<feature type="region of interest" description="Disordered" evidence="1">
    <location>
        <begin position="43"/>
        <end position="91"/>
    </location>
</feature>
<dbReference type="Bgee" id="ENSACAG00000012053">
    <property type="expression patterns" value="Expressed in ovary and 4 other cell types or tissues"/>
</dbReference>
<feature type="region of interest" description="Disordered" evidence="1">
    <location>
        <begin position="285"/>
        <end position="316"/>
    </location>
</feature>
<dbReference type="Pfam" id="PF16756">
    <property type="entry name" value="PALB2_WD40"/>
    <property type="match status" value="1"/>
</dbReference>
<dbReference type="GeneTree" id="ENSGT00390000014423"/>
<feature type="region of interest" description="Disordered" evidence="1">
    <location>
        <begin position="515"/>
        <end position="551"/>
    </location>
</feature>
<sequence>PTKPASVSFRPDPEVFVPEDTLLPLSPASKSTKQDYREVLFGSEKKEAPLSRGRTRARRRITLPLEKRAGPAPEALWGDGGSPKEQRSAWAGLVGSQSPVFERKRISSVWEDVPKWSAAATDGSSCDSTPLLLRPECAQETVFPSYSQPLPSPPSCISHVPSKDRAGEKTLPQEDKDPTLGRFTDSIGRHDTQEEGRSEQEPQASHFFKEEPPTKTLQEKHIEGPLDLDSSLQEEEVPPTALSFCTMVEGLLFPVEYYVRTTRRMSSRQTEVNVEAVIQSQLGRSRKGQKVSRKAVLSSQKAAEIPGQPNTNNRVLSPAVSSNGGLAERLLGDAVQEHLGSTHPRNASGWAFPCAIFPFLFTERSGCLPVSPIRLSLASSVLPLCNQSSAASLLQWLPPSIPALKDFCLPEDEFGLLKSEKIKACAAVTAAKGLAAKAEGSTAGEHLSDTSISATPEVSAASPLASHLAPRRLSSDLLLSPVLEASSGPLLSSLPSPAFPFLGATPASPSFPASQAFCASPSQGRPGTKGEASSPFPRSGTKGQRRTSLPAEEEEEEVLTCVICKSLEIQGSFLFFSPCPGQSCAGPSSSFVDVSTVWWEVDGFTALCVVTASEGSVSLWRPLDSGHWALIHTWHFTKVGAVHAGRIIRVGRDHMAWFCVALAILEIAEIRLLFHSGEGVSVKQSVVKAGNIKAVLGLRKRRLVTSCGSVREQEVEVASFSEMGR</sequence>
<evidence type="ECO:0000259" key="2">
    <source>
        <dbReference type="Pfam" id="PF16756"/>
    </source>
</evidence>
<evidence type="ECO:0000313" key="3">
    <source>
        <dbReference type="Ensembl" id="ENSACAP00000023955.1"/>
    </source>
</evidence>
<evidence type="ECO:0000313" key="4">
    <source>
        <dbReference type="Proteomes" id="UP000001646"/>
    </source>
</evidence>
<dbReference type="GO" id="GO:0003677">
    <property type="term" value="F:DNA binding"/>
    <property type="evidence" value="ECO:0007669"/>
    <property type="project" value="InterPro"/>
</dbReference>
<protein>
    <recommendedName>
        <fullName evidence="2">Partner and localiser of BRCA2 WD40 domain-containing protein</fullName>
    </recommendedName>
</protein>
<feature type="compositionally biased region" description="Basic and acidic residues" evidence="1">
    <location>
        <begin position="187"/>
        <end position="200"/>
    </location>
</feature>
<dbReference type="FunCoup" id="A0A803SLW5">
    <property type="interactions" value="626"/>
</dbReference>
<dbReference type="AlphaFoldDB" id="A0A803SLW5"/>
<dbReference type="Proteomes" id="UP000001646">
    <property type="component" value="Unplaced"/>
</dbReference>
<feature type="compositionally biased region" description="Basic and acidic residues" evidence="1">
    <location>
        <begin position="207"/>
        <end position="216"/>
    </location>
</feature>
<proteinExistence type="predicted"/>
<organism evidence="3 4">
    <name type="scientific">Anolis carolinensis</name>
    <name type="common">Green anole</name>
    <name type="synonym">American chameleon</name>
    <dbReference type="NCBI Taxonomy" id="28377"/>
    <lineage>
        <taxon>Eukaryota</taxon>
        <taxon>Metazoa</taxon>
        <taxon>Chordata</taxon>
        <taxon>Craniata</taxon>
        <taxon>Vertebrata</taxon>
        <taxon>Euteleostomi</taxon>
        <taxon>Lepidosauria</taxon>
        <taxon>Squamata</taxon>
        <taxon>Bifurcata</taxon>
        <taxon>Unidentata</taxon>
        <taxon>Episquamata</taxon>
        <taxon>Toxicofera</taxon>
        <taxon>Iguania</taxon>
        <taxon>Dactyloidae</taxon>
        <taxon>Anolis</taxon>
    </lineage>
</organism>
<reference evidence="3" key="2">
    <citation type="submission" date="2025-08" db="UniProtKB">
        <authorList>
            <consortium name="Ensembl"/>
        </authorList>
    </citation>
    <scope>IDENTIFICATION</scope>
</reference>
<dbReference type="InterPro" id="IPR042417">
    <property type="entry name" value="PALB2"/>
</dbReference>
<evidence type="ECO:0000256" key="1">
    <source>
        <dbReference type="SAM" id="MobiDB-lite"/>
    </source>
</evidence>
<dbReference type="PANTHER" id="PTHR14662">
    <property type="entry name" value="PARTNER AND LOCALIZER OF BRCA2"/>
    <property type="match status" value="1"/>
</dbReference>
<feature type="compositionally biased region" description="Basic and acidic residues" evidence="1">
    <location>
        <begin position="161"/>
        <end position="179"/>
    </location>
</feature>
<reference evidence="3" key="3">
    <citation type="submission" date="2025-09" db="UniProtKB">
        <authorList>
            <consortium name="Ensembl"/>
        </authorList>
    </citation>
    <scope>IDENTIFICATION</scope>
</reference>
<dbReference type="InterPro" id="IPR015943">
    <property type="entry name" value="WD40/YVTN_repeat-like_dom_sf"/>
</dbReference>
<dbReference type="InterPro" id="IPR031920">
    <property type="entry name" value="PALB2_WD40"/>
</dbReference>
<feature type="domain" description="Partner and localiser of BRCA2 WD40" evidence="2">
    <location>
        <begin position="589"/>
        <end position="725"/>
    </location>
</feature>
<dbReference type="Gene3D" id="2.130.10.10">
    <property type="entry name" value="YVTN repeat-like/Quinoprotein amine dehydrogenase"/>
    <property type="match status" value="1"/>
</dbReference>